<dbReference type="SUPFAM" id="SSF81383">
    <property type="entry name" value="F-box domain"/>
    <property type="match status" value="1"/>
</dbReference>
<evidence type="ECO:0000313" key="3">
    <source>
        <dbReference type="Proteomes" id="UP000222542"/>
    </source>
</evidence>
<dbReference type="Pfam" id="PF07734">
    <property type="entry name" value="FBA_1"/>
    <property type="match status" value="1"/>
</dbReference>
<dbReference type="PANTHER" id="PTHR31672">
    <property type="entry name" value="BNACNNG10540D PROTEIN"/>
    <property type="match status" value="1"/>
</dbReference>
<proteinExistence type="predicted"/>
<evidence type="ECO:0000259" key="1">
    <source>
        <dbReference type="PROSITE" id="PS50181"/>
    </source>
</evidence>
<dbReference type="STRING" id="4072.A0A2G2Z9S7"/>
<dbReference type="PANTHER" id="PTHR31672:SF13">
    <property type="entry name" value="F-BOX PROTEIN CPR30-LIKE"/>
    <property type="match status" value="1"/>
</dbReference>
<dbReference type="OMA" id="PVVCKFG"/>
<protein>
    <recommendedName>
        <fullName evidence="1">F-box domain-containing protein</fullName>
    </recommendedName>
</protein>
<organism evidence="2 3">
    <name type="scientific">Capsicum annuum</name>
    <name type="common">Capsicum pepper</name>
    <dbReference type="NCBI Taxonomy" id="4072"/>
    <lineage>
        <taxon>Eukaryota</taxon>
        <taxon>Viridiplantae</taxon>
        <taxon>Streptophyta</taxon>
        <taxon>Embryophyta</taxon>
        <taxon>Tracheophyta</taxon>
        <taxon>Spermatophyta</taxon>
        <taxon>Magnoliopsida</taxon>
        <taxon>eudicotyledons</taxon>
        <taxon>Gunneridae</taxon>
        <taxon>Pentapetalae</taxon>
        <taxon>asterids</taxon>
        <taxon>lamiids</taxon>
        <taxon>Solanales</taxon>
        <taxon>Solanaceae</taxon>
        <taxon>Solanoideae</taxon>
        <taxon>Capsiceae</taxon>
        <taxon>Capsicum</taxon>
    </lineage>
</organism>
<sequence length="222" mass="26319">MTSNTQIYSPEETLTDILARLPVKSLLRFKRVCKRWCDLIKSVRFIRKHCDSPGNRTRPVVCKFGVDYNHEPEPLRAFNFYVLPEKIFAGIVPTHHRLYRCEGVTDFRCIYGPVDGLFVLENGHYLDNVRFCWWNPATKECRLMPKFNFELDLFFEDHSRTAGMGLDLVNNDYKFLWIRVFYNDEKREVYPKTYVALYSLNNDSWKVLDEPDLAYDCELCVT</sequence>
<reference evidence="2 3" key="2">
    <citation type="journal article" date="2017" name="Genome Biol.">
        <title>New reference genome sequences of hot pepper reveal the massive evolution of plant disease-resistance genes by retroduplication.</title>
        <authorList>
            <person name="Kim S."/>
            <person name="Park J."/>
            <person name="Yeom S.I."/>
            <person name="Kim Y.M."/>
            <person name="Seo E."/>
            <person name="Kim K.T."/>
            <person name="Kim M.S."/>
            <person name="Lee J.M."/>
            <person name="Cheong K."/>
            <person name="Shin H.S."/>
            <person name="Kim S.B."/>
            <person name="Han K."/>
            <person name="Lee J."/>
            <person name="Park M."/>
            <person name="Lee H.A."/>
            <person name="Lee H.Y."/>
            <person name="Lee Y."/>
            <person name="Oh S."/>
            <person name="Lee J.H."/>
            <person name="Choi E."/>
            <person name="Choi E."/>
            <person name="Lee S.E."/>
            <person name="Jeon J."/>
            <person name="Kim H."/>
            <person name="Choi G."/>
            <person name="Song H."/>
            <person name="Lee J."/>
            <person name="Lee S.C."/>
            <person name="Kwon J.K."/>
            <person name="Lee H.Y."/>
            <person name="Koo N."/>
            <person name="Hong Y."/>
            <person name="Kim R.W."/>
            <person name="Kang W.H."/>
            <person name="Huh J.H."/>
            <person name="Kang B.C."/>
            <person name="Yang T.J."/>
            <person name="Lee Y.H."/>
            <person name="Bennetzen J.L."/>
            <person name="Choi D."/>
        </authorList>
    </citation>
    <scope>NUCLEOTIDE SEQUENCE [LARGE SCALE GENOMIC DNA]</scope>
    <source>
        <strain evidence="3">cv. CM334</strain>
    </source>
</reference>
<dbReference type="InterPro" id="IPR001810">
    <property type="entry name" value="F-box_dom"/>
</dbReference>
<dbReference type="Pfam" id="PF00646">
    <property type="entry name" value="F-box"/>
    <property type="match status" value="1"/>
</dbReference>
<accession>A0A2G2Z9S7</accession>
<gene>
    <name evidence="2" type="ORF">T459_16814</name>
</gene>
<dbReference type="Gene3D" id="1.20.1280.50">
    <property type="match status" value="1"/>
</dbReference>
<dbReference type="InterPro" id="IPR006527">
    <property type="entry name" value="F-box-assoc_dom_typ1"/>
</dbReference>
<dbReference type="Gramene" id="PHT78762">
    <property type="protein sequence ID" value="PHT78762"/>
    <property type="gene ID" value="T459_16814"/>
</dbReference>
<comment type="caution">
    <text evidence="2">The sequence shown here is derived from an EMBL/GenBank/DDBJ whole genome shotgun (WGS) entry which is preliminary data.</text>
</comment>
<keyword evidence="3" id="KW-1185">Reference proteome</keyword>
<feature type="domain" description="F-box" evidence="1">
    <location>
        <begin position="3"/>
        <end position="49"/>
    </location>
</feature>
<dbReference type="PROSITE" id="PS50181">
    <property type="entry name" value="FBOX"/>
    <property type="match status" value="1"/>
</dbReference>
<dbReference type="AlphaFoldDB" id="A0A2G2Z9S7"/>
<dbReference type="InterPro" id="IPR050796">
    <property type="entry name" value="SCF_F-box_component"/>
</dbReference>
<dbReference type="Proteomes" id="UP000222542">
    <property type="component" value="Unassembled WGS sequence"/>
</dbReference>
<dbReference type="CDD" id="cd22157">
    <property type="entry name" value="F-box_AtFBW1-like"/>
    <property type="match status" value="1"/>
</dbReference>
<dbReference type="InterPro" id="IPR036047">
    <property type="entry name" value="F-box-like_dom_sf"/>
</dbReference>
<name>A0A2G2Z9S7_CAPAN</name>
<dbReference type="SMART" id="SM00256">
    <property type="entry name" value="FBOX"/>
    <property type="match status" value="1"/>
</dbReference>
<evidence type="ECO:0000313" key="2">
    <source>
        <dbReference type="EMBL" id="PHT78762.1"/>
    </source>
</evidence>
<reference evidence="2 3" key="1">
    <citation type="journal article" date="2014" name="Nat. Genet.">
        <title>Genome sequence of the hot pepper provides insights into the evolution of pungency in Capsicum species.</title>
        <authorList>
            <person name="Kim S."/>
            <person name="Park M."/>
            <person name="Yeom S.I."/>
            <person name="Kim Y.M."/>
            <person name="Lee J.M."/>
            <person name="Lee H.A."/>
            <person name="Seo E."/>
            <person name="Choi J."/>
            <person name="Cheong K."/>
            <person name="Kim K.T."/>
            <person name="Jung K."/>
            <person name="Lee G.W."/>
            <person name="Oh S.K."/>
            <person name="Bae C."/>
            <person name="Kim S.B."/>
            <person name="Lee H.Y."/>
            <person name="Kim S.Y."/>
            <person name="Kim M.S."/>
            <person name="Kang B.C."/>
            <person name="Jo Y.D."/>
            <person name="Yang H.B."/>
            <person name="Jeong H.J."/>
            <person name="Kang W.H."/>
            <person name="Kwon J.K."/>
            <person name="Shin C."/>
            <person name="Lim J.Y."/>
            <person name="Park J.H."/>
            <person name="Huh J.H."/>
            <person name="Kim J.S."/>
            <person name="Kim B.D."/>
            <person name="Cohen O."/>
            <person name="Paran I."/>
            <person name="Suh M.C."/>
            <person name="Lee S.B."/>
            <person name="Kim Y.K."/>
            <person name="Shin Y."/>
            <person name="Noh S.J."/>
            <person name="Park J."/>
            <person name="Seo Y.S."/>
            <person name="Kwon S.Y."/>
            <person name="Kim H.A."/>
            <person name="Park J.M."/>
            <person name="Kim H.J."/>
            <person name="Choi S.B."/>
            <person name="Bosland P.W."/>
            <person name="Reeves G."/>
            <person name="Jo S.H."/>
            <person name="Lee B.W."/>
            <person name="Cho H.T."/>
            <person name="Choi H.S."/>
            <person name="Lee M.S."/>
            <person name="Yu Y."/>
            <person name="Do Choi Y."/>
            <person name="Park B.S."/>
            <person name="van Deynze A."/>
            <person name="Ashrafi H."/>
            <person name="Hill T."/>
            <person name="Kim W.T."/>
            <person name="Pai H.S."/>
            <person name="Ahn H.K."/>
            <person name="Yeam I."/>
            <person name="Giovannoni J.J."/>
            <person name="Rose J.K."/>
            <person name="Sorensen I."/>
            <person name="Lee S.J."/>
            <person name="Kim R.W."/>
            <person name="Choi I.Y."/>
            <person name="Choi B.S."/>
            <person name="Lim J.S."/>
            <person name="Lee Y.H."/>
            <person name="Choi D."/>
        </authorList>
    </citation>
    <scope>NUCLEOTIDE SEQUENCE [LARGE SCALE GENOMIC DNA]</scope>
    <source>
        <strain evidence="3">cv. CM334</strain>
    </source>
</reference>
<dbReference type="EMBL" id="AYRZ02000006">
    <property type="protein sequence ID" value="PHT78762.1"/>
    <property type="molecule type" value="Genomic_DNA"/>
</dbReference>